<dbReference type="Proteomes" id="UP001608902">
    <property type="component" value="Unassembled WGS sequence"/>
</dbReference>
<gene>
    <name evidence="1" type="ORF">AB6A40_005539</name>
</gene>
<dbReference type="PANTHER" id="PTHR37968">
    <property type="entry name" value="PROTEIN CBG06678"/>
    <property type="match status" value="1"/>
</dbReference>
<dbReference type="PANTHER" id="PTHR37968:SF1">
    <property type="entry name" value="LEUCINE-RICH REPEAT-CONTAINING PROTEIN"/>
    <property type="match status" value="1"/>
</dbReference>
<sequence length="391" mass="44253">MDPSSSLSDEQKRSVVIWAERRTNFVEGINCRVWRIKRPSEFGKNERGIEVGDGQLLTLQWSEILERLTPDVIEVSGTLNPFSELVEALNRLPKETLQHFFGHVQSLRIANWDFPPSRLISLLALVSHLCAFSYCDLNLSDADFDKILSALSDLQLRAVDASGGHFDRLLRNLNIELIRFCSSPGVQTTDFANSTLTSNSVKMLAAQELCFSETVPDAELFLSKLLDRFPMLEILFLDWNIVDPELVFDERSRNCADSLIKIFKLQNLKSLVVLAYTPTHESKSVMAEMIRYFSSKGITDCDWYQFGTKGLFDGMSNFSVFLAGHDLAIRARFREITCDGRNPSPTLVDFLYVLDGKIDLRSAQETFEFGGFDCKLVTSSFLNAKQSTYIS</sequence>
<evidence type="ECO:0000313" key="2">
    <source>
        <dbReference type="Proteomes" id="UP001608902"/>
    </source>
</evidence>
<organism evidence="1 2">
    <name type="scientific">Gnathostoma spinigerum</name>
    <dbReference type="NCBI Taxonomy" id="75299"/>
    <lineage>
        <taxon>Eukaryota</taxon>
        <taxon>Metazoa</taxon>
        <taxon>Ecdysozoa</taxon>
        <taxon>Nematoda</taxon>
        <taxon>Chromadorea</taxon>
        <taxon>Rhabditida</taxon>
        <taxon>Spirurina</taxon>
        <taxon>Gnathostomatomorpha</taxon>
        <taxon>Gnathostomatoidea</taxon>
        <taxon>Gnathostomatidae</taxon>
        <taxon>Gnathostoma</taxon>
    </lineage>
</organism>
<comment type="caution">
    <text evidence="1">The sequence shown here is derived from an EMBL/GenBank/DDBJ whole genome shotgun (WGS) entry which is preliminary data.</text>
</comment>
<dbReference type="EMBL" id="JBGFUD010003569">
    <property type="protein sequence ID" value="MFH4978830.1"/>
    <property type="molecule type" value="Genomic_DNA"/>
</dbReference>
<protein>
    <submittedName>
        <fullName evidence="1">Uncharacterized protein</fullName>
    </submittedName>
</protein>
<keyword evidence="2" id="KW-1185">Reference proteome</keyword>
<evidence type="ECO:0000313" key="1">
    <source>
        <dbReference type="EMBL" id="MFH4978830.1"/>
    </source>
</evidence>
<proteinExistence type="predicted"/>
<dbReference type="AlphaFoldDB" id="A0ABD6EFQ7"/>
<name>A0ABD6EFQ7_9BILA</name>
<accession>A0ABD6EFQ7</accession>
<reference evidence="1 2" key="1">
    <citation type="submission" date="2024-08" db="EMBL/GenBank/DDBJ databases">
        <title>Gnathostoma spinigerum genome.</title>
        <authorList>
            <person name="Gonzalez-Bertolin B."/>
            <person name="Monzon S."/>
            <person name="Zaballos A."/>
            <person name="Jimenez P."/>
            <person name="Dekumyoy P."/>
            <person name="Varona S."/>
            <person name="Cuesta I."/>
            <person name="Sumanam S."/>
            <person name="Adisakwattana P."/>
            <person name="Gasser R.B."/>
            <person name="Hernandez-Gonzalez A."/>
            <person name="Young N.D."/>
            <person name="Perteguer M.J."/>
        </authorList>
    </citation>
    <scope>NUCLEOTIDE SEQUENCE [LARGE SCALE GENOMIC DNA]</scope>
    <source>
        <strain evidence="1">AL3</strain>
        <tissue evidence="1">Liver</tissue>
    </source>
</reference>